<dbReference type="HAMAP" id="MF_01215">
    <property type="entry name" value="OMPdecase_type2"/>
    <property type="match status" value="1"/>
</dbReference>
<dbReference type="SMART" id="SM00934">
    <property type="entry name" value="OMPdecase"/>
    <property type="match status" value="1"/>
</dbReference>
<dbReference type="EC" id="4.1.1.23" evidence="7"/>
<dbReference type="CDD" id="cd04725">
    <property type="entry name" value="OMP_decarboxylase_like"/>
    <property type="match status" value="1"/>
</dbReference>
<dbReference type="GO" id="GO:0006207">
    <property type="term" value="P:'de novo' pyrimidine nucleobase biosynthetic process"/>
    <property type="evidence" value="ECO:0007669"/>
    <property type="project" value="InterPro"/>
</dbReference>
<dbReference type="SUPFAM" id="SSF51366">
    <property type="entry name" value="Ribulose-phoshate binding barrel"/>
    <property type="match status" value="1"/>
</dbReference>
<dbReference type="AlphaFoldDB" id="A0A806KHP3"/>
<dbReference type="PROSITE" id="PS00156">
    <property type="entry name" value="OMPDECASE"/>
    <property type="match status" value="1"/>
</dbReference>
<evidence type="ECO:0000256" key="5">
    <source>
        <dbReference type="ARBA" id="ARBA00023239"/>
    </source>
</evidence>
<evidence type="ECO:0000256" key="2">
    <source>
        <dbReference type="ARBA" id="ARBA00008847"/>
    </source>
</evidence>
<dbReference type="Gene3D" id="3.20.20.70">
    <property type="entry name" value="Aldolase class I"/>
    <property type="match status" value="1"/>
</dbReference>
<evidence type="ECO:0000256" key="1">
    <source>
        <dbReference type="ARBA" id="ARBA00004861"/>
    </source>
</evidence>
<dbReference type="InterPro" id="IPR018089">
    <property type="entry name" value="OMPdecase_AS"/>
</dbReference>
<sequence>MRNIDRLFESVAAKGHVCVGLDTAAEYVPPAERRKAASDAEAVLAFNRALVDSTFDVAACYKVQIAYYEEMGLAGLSAYAKTLRYIREKGLVIADIKRGDIADTALRYAKAHFTGDFEADFVTLSPYMGMDSIEPWLAYADNEGKGAFVLMRTSNKGMRDFEYLEISPGDKRVYHAVGDKLAELAAARTGKYGYGAFGAVVGCTERDEAAEIREKYSSLFFLIPGYGAQGGAADDAALLLREGNGGVVNASRSILKAWSGELKSEGGDASVTNAFAAEAARRAVIAMRDAIRTAAIKNEE</sequence>
<proteinExistence type="inferred from homology"/>
<dbReference type="EMBL" id="JQ844189">
    <property type="protein sequence ID" value="AGS52330.1"/>
    <property type="molecule type" value="Genomic_DNA"/>
</dbReference>
<evidence type="ECO:0000259" key="8">
    <source>
        <dbReference type="SMART" id="SM00934"/>
    </source>
</evidence>
<dbReference type="GO" id="GO:0044205">
    <property type="term" value="P:'de novo' UMP biosynthetic process"/>
    <property type="evidence" value="ECO:0007669"/>
    <property type="project" value="UniProtKB-UniRule"/>
</dbReference>
<keyword evidence="3 7" id="KW-0210">Decarboxylase</keyword>
<comment type="similarity">
    <text evidence="2 7">Belongs to the OMP decarboxylase family. Type 2 subfamily.</text>
</comment>
<accession>A0A806KHP3</accession>
<protein>
    <recommendedName>
        <fullName evidence="7">Orotidine 5'-phosphate decarboxylase</fullName>
        <ecNumber evidence="7">4.1.1.23</ecNumber>
    </recommendedName>
    <alternativeName>
        <fullName evidence="7">OMP decarboxylase</fullName>
        <shortName evidence="7">OMPDCase</shortName>
        <shortName evidence="7">OMPdecase</shortName>
    </alternativeName>
</protein>
<dbReference type="Pfam" id="PF00215">
    <property type="entry name" value="OMPdecase"/>
    <property type="match status" value="1"/>
</dbReference>
<name>A0A806KHP3_9BACT</name>
<gene>
    <name evidence="7" type="primary">pyrF</name>
</gene>
<dbReference type="UniPathway" id="UPA00070">
    <property type="reaction ID" value="UER00120"/>
</dbReference>
<dbReference type="NCBIfam" id="TIGR02127">
    <property type="entry name" value="pyrF_sub2"/>
    <property type="match status" value="1"/>
</dbReference>
<dbReference type="GO" id="GO:0004590">
    <property type="term" value="F:orotidine-5'-phosphate decarboxylase activity"/>
    <property type="evidence" value="ECO:0007669"/>
    <property type="project" value="UniProtKB-UniRule"/>
</dbReference>
<dbReference type="InterPro" id="IPR001754">
    <property type="entry name" value="OMPdeCOase_dom"/>
</dbReference>
<dbReference type="PANTHER" id="PTHR43375:SF1">
    <property type="entry name" value="OROTIDINE 5'-PHOSPHATE DECARBOXYLASE"/>
    <property type="match status" value="1"/>
</dbReference>
<comment type="pathway">
    <text evidence="1 7">Pyrimidine metabolism; UMP biosynthesis via de novo pathway; UMP from orotate: step 2/2.</text>
</comment>
<evidence type="ECO:0000256" key="6">
    <source>
        <dbReference type="ARBA" id="ARBA00049157"/>
    </source>
</evidence>
<keyword evidence="4 7" id="KW-0665">Pyrimidine biosynthesis</keyword>
<evidence type="ECO:0000256" key="4">
    <source>
        <dbReference type="ARBA" id="ARBA00022975"/>
    </source>
</evidence>
<reference evidence="9" key="1">
    <citation type="submission" date="2012-03" db="EMBL/GenBank/DDBJ databases">
        <title>Functional metagenomics reveals considerable lignocellulase gene clusters in the gut microbiome of a wood-feeding higher termite.</title>
        <authorList>
            <person name="Liu N."/>
        </authorList>
    </citation>
    <scope>NUCLEOTIDE SEQUENCE</scope>
</reference>
<dbReference type="InterPro" id="IPR011060">
    <property type="entry name" value="RibuloseP-bd_barrel"/>
</dbReference>
<evidence type="ECO:0000313" key="9">
    <source>
        <dbReference type="EMBL" id="AGS52330.1"/>
    </source>
</evidence>
<feature type="active site" description="Proton donor" evidence="7">
    <location>
        <position position="97"/>
    </location>
</feature>
<organism evidence="9">
    <name type="scientific">uncultured bacterium contig00063</name>
    <dbReference type="NCBI Taxonomy" id="1181546"/>
    <lineage>
        <taxon>Bacteria</taxon>
        <taxon>environmental samples</taxon>
    </lineage>
</organism>
<evidence type="ECO:0000256" key="7">
    <source>
        <dbReference type="HAMAP-Rule" id="MF_01215"/>
    </source>
</evidence>
<dbReference type="InterPro" id="IPR013785">
    <property type="entry name" value="Aldolase_TIM"/>
</dbReference>
<dbReference type="InterPro" id="IPR011995">
    <property type="entry name" value="OMPdecase_type-2"/>
</dbReference>
<evidence type="ECO:0000256" key="3">
    <source>
        <dbReference type="ARBA" id="ARBA00022793"/>
    </source>
</evidence>
<feature type="domain" description="Orotidine 5'-phosphate decarboxylase" evidence="8">
    <location>
        <begin position="16"/>
        <end position="267"/>
    </location>
</feature>
<keyword evidence="5 7" id="KW-0456">Lyase</keyword>
<comment type="catalytic activity">
    <reaction evidence="6 7">
        <text>orotidine 5'-phosphate + H(+) = UMP + CO2</text>
        <dbReference type="Rhea" id="RHEA:11596"/>
        <dbReference type="ChEBI" id="CHEBI:15378"/>
        <dbReference type="ChEBI" id="CHEBI:16526"/>
        <dbReference type="ChEBI" id="CHEBI:57538"/>
        <dbReference type="ChEBI" id="CHEBI:57865"/>
        <dbReference type="EC" id="4.1.1.23"/>
    </reaction>
</comment>
<dbReference type="PANTHER" id="PTHR43375">
    <property type="entry name" value="OROTIDINE 5'-PHOSPHATE DECARBOXYLASE"/>
    <property type="match status" value="1"/>
</dbReference>